<dbReference type="AlphaFoldDB" id="A0A348AL43"/>
<dbReference type="KEGG" id="mana:MAMMFC1_02476"/>
<organism evidence="3 4">
    <name type="scientific">Methylomusa anaerophila</name>
    <dbReference type="NCBI Taxonomy" id="1930071"/>
    <lineage>
        <taxon>Bacteria</taxon>
        <taxon>Bacillati</taxon>
        <taxon>Bacillota</taxon>
        <taxon>Negativicutes</taxon>
        <taxon>Selenomonadales</taxon>
        <taxon>Sporomusaceae</taxon>
        <taxon>Methylomusa</taxon>
    </lineage>
</organism>
<dbReference type="Gene3D" id="1.20.120.330">
    <property type="entry name" value="Nucleotidyltransferases domain 2"/>
    <property type="match status" value="1"/>
</dbReference>
<dbReference type="Proteomes" id="UP000276437">
    <property type="component" value="Chromosome"/>
</dbReference>
<dbReference type="EMBL" id="AP018449">
    <property type="protein sequence ID" value="BBB91791.1"/>
    <property type="molecule type" value="Genomic_DNA"/>
</dbReference>
<dbReference type="PANTHER" id="PTHR36565">
    <property type="entry name" value="UPF0332 PROTEIN TM_1000"/>
    <property type="match status" value="1"/>
</dbReference>
<proteinExistence type="inferred from homology"/>
<sequence length="134" mass="15535">MTAEGSVKELARYWLSKSLEAEESATLLFEHRQWSACVSRLYYASFYAMSALLVLRQLSYGRHSAVRASLHRDFVKTGALPVEAGMVYNRLFEWRQKADYEAFLEMNEQMAEDLLIQARDLLTILRKYAENEIG</sequence>
<accession>A0A348AL43</accession>
<dbReference type="RefSeq" id="WP_126308771.1">
    <property type="nucleotide sequence ID" value="NZ_AP018449.1"/>
</dbReference>
<evidence type="ECO:0000259" key="2">
    <source>
        <dbReference type="Pfam" id="PF05168"/>
    </source>
</evidence>
<evidence type="ECO:0000313" key="4">
    <source>
        <dbReference type="Proteomes" id="UP000276437"/>
    </source>
</evidence>
<gene>
    <name evidence="3" type="ORF">MAMMFC1_02476</name>
</gene>
<protein>
    <submittedName>
        <fullName evidence="3">HEPN domain protein</fullName>
    </submittedName>
</protein>
<keyword evidence="4" id="KW-1185">Reference proteome</keyword>
<reference evidence="3 4" key="1">
    <citation type="journal article" date="2018" name="Int. J. Syst. Evol. Microbiol.">
        <title>Methylomusa anaerophila gen. nov., sp. nov., an anaerobic methanol-utilizing bacterium isolated from a microbial fuel cell.</title>
        <authorList>
            <person name="Amano N."/>
            <person name="Yamamuro A."/>
            <person name="Miyahara M."/>
            <person name="Kouzuma A."/>
            <person name="Abe T."/>
            <person name="Watanabe K."/>
        </authorList>
    </citation>
    <scope>NUCLEOTIDE SEQUENCE [LARGE SCALE GENOMIC DNA]</scope>
    <source>
        <strain evidence="3 4">MMFC1</strain>
    </source>
</reference>
<dbReference type="PANTHER" id="PTHR36565:SF1">
    <property type="entry name" value="UPF0332 PROTEIN TM_1000"/>
    <property type="match status" value="1"/>
</dbReference>
<dbReference type="InterPro" id="IPR007842">
    <property type="entry name" value="HEPN_dom"/>
</dbReference>
<dbReference type="InterPro" id="IPR052226">
    <property type="entry name" value="UPF0332_toxin"/>
</dbReference>
<dbReference type="OrthoDB" id="1684393at2"/>
<feature type="domain" description="HEPN" evidence="2">
    <location>
        <begin position="11"/>
        <end position="127"/>
    </location>
</feature>
<evidence type="ECO:0000313" key="3">
    <source>
        <dbReference type="EMBL" id="BBB91791.1"/>
    </source>
</evidence>
<name>A0A348AL43_9FIRM</name>
<comment type="similarity">
    <text evidence="1">Belongs to the UPF0332 family.</text>
</comment>
<evidence type="ECO:0000256" key="1">
    <source>
        <dbReference type="ARBA" id="ARBA00038248"/>
    </source>
</evidence>
<dbReference type="Pfam" id="PF05168">
    <property type="entry name" value="HEPN"/>
    <property type="match status" value="1"/>
</dbReference>